<gene>
    <name evidence="2" type="ORF">PPNSA23_28220</name>
</gene>
<dbReference type="Proteomes" id="UP001628091">
    <property type="component" value="Unassembled WGS sequence"/>
</dbReference>
<accession>A0ABQ0H1U3</accession>
<evidence type="ECO:0000313" key="3">
    <source>
        <dbReference type="Proteomes" id="UP001628091"/>
    </source>
</evidence>
<name>A0ABQ0H1U3_9HYPH</name>
<evidence type="ECO:0000313" key="2">
    <source>
        <dbReference type="EMBL" id="GAB1582879.1"/>
    </source>
</evidence>
<keyword evidence="3" id="KW-1185">Reference proteome</keyword>
<proteinExistence type="predicted"/>
<dbReference type="EMBL" id="BAAFZP010000001">
    <property type="protein sequence ID" value="GAB1582879.1"/>
    <property type="molecule type" value="Genomic_DNA"/>
</dbReference>
<evidence type="ECO:0000256" key="1">
    <source>
        <dbReference type="SAM" id="MobiDB-lite"/>
    </source>
</evidence>
<feature type="compositionally biased region" description="Basic and acidic residues" evidence="1">
    <location>
        <begin position="34"/>
        <end position="45"/>
    </location>
</feature>
<comment type="caution">
    <text evidence="2">The sequence shown here is derived from an EMBL/GenBank/DDBJ whole genome shotgun (WGS) entry which is preliminary data.</text>
</comment>
<organism evidence="2 3">
    <name type="scientific">Phyllobacterium phragmitis</name>
    <dbReference type="NCBI Taxonomy" id="2670329"/>
    <lineage>
        <taxon>Bacteria</taxon>
        <taxon>Pseudomonadati</taxon>
        <taxon>Pseudomonadota</taxon>
        <taxon>Alphaproteobacteria</taxon>
        <taxon>Hyphomicrobiales</taxon>
        <taxon>Phyllobacteriaceae</taxon>
        <taxon>Phyllobacterium</taxon>
    </lineage>
</organism>
<sequence>MTEACLGIGIDASVKVRLAFGEHPEYARQGIHSRAGDRPRQDCAKRGRGIAEGSRE</sequence>
<feature type="region of interest" description="Disordered" evidence="1">
    <location>
        <begin position="29"/>
        <end position="56"/>
    </location>
</feature>
<protein>
    <submittedName>
        <fullName evidence="2">Uncharacterized protein</fullName>
    </submittedName>
</protein>
<reference evidence="2 3" key="1">
    <citation type="submission" date="2024-10" db="EMBL/GenBank/DDBJ databases">
        <title>Isolation, draft genome sequencing and identification of Phyllobacterium sp. NSA23, isolated from leaf soil.</title>
        <authorList>
            <person name="Akita H."/>
        </authorList>
    </citation>
    <scope>NUCLEOTIDE SEQUENCE [LARGE SCALE GENOMIC DNA]</scope>
    <source>
        <strain evidence="2 3">NSA23</strain>
    </source>
</reference>